<accession>A0A1H5P9M5</accession>
<dbReference type="Proteomes" id="UP000182725">
    <property type="component" value="Unassembled WGS sequence"/>
</dbReference>
<evidence type="ECO:0000313" key="1">
    <source>
        <dbReference type="EMBL" id="SEF10599.1"/>
    </source>
</evidence>
<organism evidence="1 2">
    <name type="scientific">Arthrobacter alpinus</name>
    <dbReference type="NCBI Taxonomy" id="656366"/>
    <lineage>
        <taxon>Bacteria</taxon>
        <taxon>Bacillati</taxon>
        <taxon>Actinomycetota</taxon>
        <taxon>Actinomycetes</taxon>
        <taxon>Micrococcales</taxon>
        <taxon>Micrococcaceae</taxon>
        <taxon>Arthrobacter</taxon>
    </lineage>
</organism>
<name>A0A1H5P9M5_9MICC</name>
<gene>
    <name evidence="1" type="ORF">SAMN04489740_4009</name>
</gene>
<evidence type="ECO:0000313" key="2">
    <source>
        <dbReference type="Proteomes" id="UP000182725"/>
    </source>
</evidence>
<proteinExistence type="predicted"/>
<dbReference type="AlphaFoldDB" id="A0A1H5P9M5"/>
<dbReference type="EMBL" id="FNTV01000002">
    <property type="protein sequence ID" value="SEF10599.1"/>
    <property type="molecule type" value="Genomic_DNA"/>
</dbReference>
<sequence length="115" mass="12940">MLSYMGLQMIGTEIHAQELCTGQIVLSLNISMTAGERHMGLFAASWLVVVLVRANCEDLNCCFWLVRLVHVCAPDSCHPDHQCTYGGDRGNDADNSDERDTQWQGQDYYPCGDYY</sequence>
<reference evidence="1 2" key="1">
    <citation type="submission" date="2016-10" db="EMBL/GenBank/DDBJ databases">
        <authorList>
            <person name="de Groot N.N."/>
        </authorList>
    </citation>
    <scope>NUCLEOTIDE SEQUENCE [LARGE SCALE GENOMIC DNA]</scope>
    <source>
        <strain evidence="1 2">DSM 22274</strain>
    </source>
</reference>
<protein>
    <submittedName>
        <fullName evidence="1">Uncharacterized protein</fullName>
    </submittedName>
</protein>